<feature type="signal peptide" evidence="2">
    <location>
        <begin position="1"/>
        <end position="20"/>
    </location>
</feature>
<dbReference type="Proteomes" id="UP001597361">
    <property type="component" value="Unassembled WGS sequence"/>
</dbReference>
<keyword evidence="2" id="KW-0732">Signal</keyword>
<evidence type="ECO:0000313" key="4">
    <source>
        <dbReference type="Proteomes" id="UP001597361"/>
    </source>
</evidence>
<evidence type="ECO:0000256" key="1">
    <source>
        <dbReference type="SAM" id="Coils"/>
    </source>
</evidence>
<feature type="chain" id="PRO_5045497836" evidence="2">
    <location>
        <begin position="21"/>
        <end position="323"/>
    </location>
</feature>
<dbReference type="RefSeq" id="WP_376889510.1">
    <property type="nucleotide sequence ID" value="NZ_JBHUHR010000050.1"/>
</dbReference>
<name>A0ABW4VW31_9BACT</name>
<reference evidence="4" key="1">
    <citation type="journal article" date="2019" name="Int. J. Syst. Evol. Microbiol.">
        <title>The Global Catalogue of Microorganisms (GCM) 10K type strain sequencing project: providing services to taxonomists for standard genome sequencing and annotation.</title>
        <authorList>
            <consortium name="The Broad Institute Genomics Platform"/>
            <consortium name="The Broad Institute Genome Sequencing Center for Infectious Disease"/>
            <person name="Wu L."/>
            <person name="Ma J."/>
        </authorList>
    </citation>
    <scope>NUCLEOTIDE SEQUENCE [LARGE SCALE GENOMIC DNA]</scope>
    <source>
        <strain evidence="4">CGMCC 1.15180</strain>
    </source>
</reference>
<dbReference type="EMBL" id="JBHUHR010000050">
    <property type="protein sequence ID" value="MFD2037543.1"/>
    <property type="molecule type" value="Genomic_DNA"/>
</dbReference>
<sequence length="323" mass="35136">MIKSILVFLLITMAAGGLTAQNYPTETTRGDVVETYVNNNNAIEIGLANSLNARRAWILSRHNTTSVYGGYLATFHLQPDVGTKFQYRGVAIGHPASAILPVGVHLAVNGRVGIGIINPSVELHVKGTVMVDGQFSVKSDDGNSGGLIGTTGESGTANGVNISSNRGNGKIVFSTLGGNLQEKMRITNTGNVGIGTTIPTNKLEVNGTIRAKEVKLEATNWPDYVFEKDYKLMPLDAVNSFIAENGHLPGLKSAIEYEKEGVNMLEMNQQLLRQIEEMTLHMIDQNETIKKITSKVEEQEKVIEQIDQLKNAIEDIKSLMNKQ</sequence>
<proteinExistence type="predicted"/>
<feature type="coiled-coil region" evidence="1">
    <location>
        <begin position="289"/>
        <end position="322"/>
    </location>
</feature>
<evidence type="ECO:0000256" key="2">
    <source>
        <dbReference type="SAM" id="SignalP"/>
    </source>
</evidence>
<protein>
    <submittedName>
        <fullName evidence="3">Uncharacterized protein</fullName>
    </submittedName>
</protein>
<evidence type="ECO:0000313" key="3">
    <source>
        <dbReference type="EMBL" id="MFD2037543.1"/>
    </source>
</evidence>
<keyword evidence="4" id="KW-1185">Reference proteome</keyword>
<accession>A0ABW4VW31</accession>
<gene>
    <name evidence="3" type="ORF">ACFSKL_22305</name>
</gene>
<keyword evidence="1" id="KW-0175">Coiled coil</keyword>
<comment type="caution">
    <text evidence="3">The sequence shown here is derived from an EMBL/GenBank/DDBJ whole genome shotgun (WGS) entry which is preliminary data.</text>
</comment>
<organism evidence="3 4">
    <name type="scientific">Belliella marina</name>
    <dbReference type="NCBI Taxonomy" id="1644146"/>
    <lineage>
        <taxon>Bacteria</taxon>
        <taxon>Pseudomonadati</taxon>
        <taxon>Bacteroidota</taxon>
        <taxon>Cytophagia</taxon>
        <taxon>Cytophagales</taxon>
        <taxon>Cyclobacteriaceae</taxon>
        <taxon>Belliella</taxon>
    </lineage>
</organism>